<proteinExistence type="inferred from homology"/>
<evidence type="ECO:0000313" key="6">
    <source>
        <dbReference type="Proteomes" id="UP000054018"/>
    </source>
</evidence>
<keyword evidence="2" id="KW-0736">Signalosome</keyword>
<evidence type="ECO:0000256" key="3">
    <source>
        <dbReference type="SAM" id="MobiDB-lite"/>
    </source>
</evidence>
<dbReference type="PANTHER" id="PTHR10540:SF8">
    <property type="entry name" value="COP9 SIGNALOSOME COMPLEX SUBUNIT 6"/>
    <property type="match status" value="1"/>
</dbReference>
<protein>
    <recommendedName>
        <fullName evidence="2">COP9 signalosome complex subunit 6</fullName>
    </recommendedName>
</protein>
<dbReference type="GO" id="GO:0000338">
    <property type="term" value="P:protein deneddylation"/>
    <property type="evidence" value="ECO:0007669"/>
    <property type="project" value="InterPro"/>
</dbReference>
<comment type="similarity">
    <text evidence="1 2">Belongs to the peptidase M67A family. CSN6 subfamily.</text>
</comment>
<dbReference type="Pfam" id="PF13012">
    <property type="entry name" value="MitMem_reg"/>
    <property type="match status" value="1"/>
</dbReference>
<dbReference type="InterPro" id="IPR033859">
    <property type="entry name" value="MPN_CSN6"/>
</dbReference>
<dbReference type="Proteomes" id="UP000054018">
    <property type="component" value="Unassembled WGS sequence"/>
</dbReference>
<name>A0A0C9ZHD3_9AGAM</name>
<gene>
    <name evidence="5" type="ORF">PISMIDRAFT_673751</name>
</gene>
<evidence type="ECO:0000256" key="1">
    <source>
        <dbReference type="ARBA" id="ARBA00010893"/>
    </source>
</evidence>
<dbReference type="SMART" id="SM00232">
    <property type="entry name" value="JAB_MPN"/>
    <property type="match status" value="1"/>
</dbReference>
<dbReference type="InterPro" id="IPR037518">
    <property type="entry name" value="MPN"/>
</dbReference>
<comment type="function">
    <text evidence="2">Component of the COP9 signalosome complex (CSN), a complex involved in various cellular and developmental processes.</text>
</comment>
<keyword evidence="2" id="KW-0963">Cytoplasm</keyword>
<dbReference type="PROSITE" id="PS50249">
    <property type="entry name" value="MPN"/>
    <property type="match status" value="1"/>
</dbReference>
<dbReference type="Gene3D" id="3.40.140.10">
    <property type="entry name" value="Cytidine Deaminase, domain 2"/>
    <property type="match status" value="1"/>
</dbReference>
<dbReference type="AlphaFoldDB" id="A0A0C9ZHD3"/>
<dbReference type="GO" id="GO:0005737">
    <property type="term" value="C:cytoplasm"/>
    <property type="evidence" value="ECO:0007669"/>
    <property type="project" value="UniProtKB-SubCell"/>
</dbReference>
<evidence type="ECO:0000313" key="5">
    <source>
        <dbReference type="EMBL" id="KIK28666.1"/>
    </source>
</evidence>
<feature type="domain" description="MPN" evidence="4">
    <location>
        <begin position="23"/>
        <end position="164"/>
    </location>
</feature>
<dbReference type="GO" id="GO:0008237">
    <property type="term" value="F:metallopeptidase activity"/>
    <property type="evidence" value="ECO:0007669"/>
    <property type="project" value="InterPro"/>
</dbReference>
<dbReference type="InterPro" id="IPR000555">
    <property type="entry name" value="JAMM/MPN+_dom"/>
</dbReference>
<organism evidence="5 6">
    <name type="scientific">Pisolithus microcarpus 441</name>
    <dbReference type="NCBI Taxonomy" id="765257"/>
    <lineage>
        <taxon>Eukaryota</taxon>
        <taxon>Fungi</taxon>
        <taxon>Dikarya</taxon>
        <taxon>Basidiomycota</taxon>
        <taxon>Agaricomycotina</taxon>
        <taxon>Agaricomycetes</taxon>
        <taxon>Agaricomycetidae</taxon>
        <taxon>Boletales</taxon>
        <taxon>Sclerodermatineae</taxon>
        <taxon>Pisolithaceae</taxon>
        <taxon>Pisolithus</taxon>
    </lineage>
</organism>
<sequence>MTSMDTDEQSVVLSSSATSGLSLSLHPLPILNISEHLTRLKLQTKSTAPFVLGALLGTQNGREVEIVNSFELATEAGRDDIVDHGFLTQRKDQYKQVFPSLEFIGWYTVASTVTSRHIALHEQFTGYCSTPLLLVLQCSTSSSSSSDITGQALPFRAYEPSVEIRERRTRSVFIEVPFKVETGEAERIAVDWTAKGGGGSTSLESHLHTQQAAVKMLHERISVLVQYVANAIAGHVPKDHTILRSLSALIASLPASENNAFREEFNTEYEDVKLTAFLSVLTQSTNTLNNLVDKHLILSGGMRDERPLIAGPRRRVGRPGGMAGDWSAHARVP</sequence>
<feature type="region of interest" description="Disordered" evidence="3">
    <location>
        <begin position="311"/>
        <end position="333"/>
    </location>
</feature>
<dbReference type="GO" id="GO:0008180">
    <property type="term" value="C:COP9 signalosome"/>
    <property type="evidence" value="ECO:0007669"/>
    <property type="project" value="UniProtKB-UniRule"/>
</dbReference>
<dbReference type="OrthoDB" id="1378at2759"/>
<dbReference type="EMBL" id="KN833692">
    <property type="protein sequence ID" value="KIK28666.1"/>
    <property type="molecule type" value="Genomic_DNA"/>
</dbReference>
<comment type="subcellular location">
    <subcellularLocation>
        <location evidence="2">Cytoplasm</location>
    </subcellularLocation>
    <subcellularLocation>
        <location evidence="2">Nucleus</location>
    </subcellularLocation>
</comment>
<reference evidence="6" key="2">
    <citation type="submission" date="2015-01" db="EMBL/GenBank/DDBJ databases">
        <title>Evolutionary Origins and Diversification of the Mycorrhizal Mutualists.</title>
        <authorList>
            <consortium name="DOE Joint Genome Institute"/>
            <consortium name="Mycorrhizal Genomics Consortium"/>
            <person name="Kohler A."/>
            <person name="Kuo A."/>
            <person name="Nagy L.G."/>
            <person name="Floudas D."/>
            <person name="Copeland A."/>
            <person name="Barry K.W."/>
            <person name="Cichocki N."/>
            <person name="Veneault-Fourrey C."/>
            <person name="LaButti K."/>
            <person name="Lindquist E.A."/>
            <person name="Lipzen A."/>
            <person name="Lundell T."/>
            <person name="Morin E."/>
            <person name="Murat C."/>
            <person name="Riley R."/>
            <person name="Ohm R."/>
            <person name="Sun H."/>
            <person name="Tunlid A."/>
            <person name="Henrissat B."/>
            <person name="Grigoriev I.V."/>
            <person name="Hibbett D.S."/>
            <person name="Martin F."/>
        </authorList>
    </citation>
    <scope>NUCLEOTIDE SEQUENCE [LARGE SCALE GENOMIC DNA]</scope>
    <source>
        <strain evidence="6">441</strain>
    </source>
</reference>
<evidence type="ECO:0000256" key="2">
    <source>
        <dbReference type="RuleBase" id="RU367006"/>
    </source>
</evidence>
<keyword evidence="2" id="KW-0539">Nucleus</keyword>
<keyword evidence="6" id="KW-1185">Reference proteome</keyword>
<dbReference type="Pfam" id="PF01398">
    <property type="entry name" value="JAB"/>
    <property type="match status" value="1"/>
</dbReference>
<dbReference type="CDD" id="cd08063">
    <property type="entry name" value="MPN_CSN6"/>
    <property type="match status" value="1"/>
</dbReference>
<dbReference type="InterPro" id="IPR024969">
    <property type="entry name" value="EIF3F/CSN6-like_C"/>
</dbReference>
<dbReference type="STRING" id="765257.A0A0C9ZHD3"/>
<evidence type="ECO:0000259" key="4">
    <source>
        <dbReference type="PROSITE" id="PS50249"/>
    </source>
</evidence>
<reference evidence="5 6" key="1">
    <citation type="submission" date="2014-04" db="EMBL/GenBank/DDBJ databases">
        <authorList>
            <consortium name="DOE Joint Genome Institute"/>
            <person name="Kuo A."/>
            <person name="Kohler A."/>
            <person name="Costa M.D."/>
            <person name="Nagy L.G."/>
            <person name="Floudas D."/>
            <person name="Copeland A."/>
            <person name="Barry K.W."/>
            <person name="Cichocki N."/>
            <person name="Veneault-Fourrey C."/>
            <person name="LaButti K."/>
            <person name="Lindquist E.A."/>
            <person name="Lipzen A."/>
            <person name="Lundell T."/>
            <person name="Morin E."/>
            <person name="Murat C."/>
            <person name="Sun H."/>
            <person name="Tunlid A."/>
            <person name="Henrissat B."/>
            <person name="Grigoriev I.V."/>
            <person name="Hibbett D.S."/>
            <person name="Martin F."/>
            <person name="Nordberg H.P."/>
            <person name="Cantor M.N."/>
            <person name="Hua S.X."/>
        </authorList>
    </citation>
    <scope>NUCLEOTIDE SEQUENCE [LARGE SCALE GENOMIC DNA]</scope>
    <source>
        <strain evidence="5 6">441</strain>
    </source>
</reference>
<accession>A0A0C9ZHD3</accession>
<dbReference type="PANTHER" id="PTHR10540">
    <property type="entry name" value="EUKARYOTIC TRANSLATION INITIATION FACTOR 3 SUBUNIT F-RELATED"/>
    <property type="match status" value="1"/>
</dbReference>
<dbReference type="HOGENOM" id="CLU_027018_1_2_1"/>